<feature type="transmembrane region" description="Helical" evidence="8">
    <location>
        <begin position="242"/>
        <end position="259"/>
    </location>
</feature>
<feature type="transmembrane region" description="Helical" evidence="8">
    <location>
        <begin position="105"/>
        <end position="125"/>
    </location>
</feature>
<dbReference type="Pfam" id="PF02366">
    <property type="entry name" value="PMT"/>
    <property type="match status" value="1"/>
</dbReference>
<dbReference type="Proteomes" id="UP001165069">
    <property type="component" value="Unassembled WGS sequence"/>
</dbReference>
<comment type="caution">
    <text evidence="10">The sequence shown here is derived from an EMBL/GenBank/DDBJ whole genome shotgun (WGS) entry which is preliminary data.</text>
</comment>
<keyword evidence="4" id="KW-0808">Transferase</keyword>
<feature type="transmembrane region" description="Helical" evidence="8">
    <location>
        <begin position="382"/>
        <end position="402"/>
    </location>
</feature>
<dbReference type="InterPro" id="IPR050297">
    <property type="entry name" value="LipidA_mod_glycosyltrf_83"/>
</dbReference>
<evidence type="ECO:0000256" key="8">
    <source>
        <dbReference type="SAM" id="Phobius"/>
    </source>
</evidence>
<evidence type="ECO:0000259" key="9">
    <source>
        <dbReference type="Pfam" id="PF02366"/>
    </source>
</evidence>
<evidence type="ECO:0000256" key="4">
    <source>
        <dbReference type="ARBA" id="ARBA00022679"/>
    </source>
</evidence>
<organism evidence="10 11">
    <name type="scientific">Geothrix limicola</name>
    <dbReference type="NCBI Taxonomy" id="2927978"/>
    <lineage>
        <taxon>Bacteria</taxon>
        <taxon>Pseudomonadati</taxon>
        <taxon>Acidobacteriota</taxon>
        <taxon>Holophagae</taxon>
        <taxon>Holophagales</taxon>
        <taxon>Holophagaceae</taxon>
        <taxon>Geothrix</taxon>
    </lineage>
</organism>
<keyword evidence="2" id="KW-1003">Cell membrane</keyword>
<evidence type="ECO:0000256" key="3">
    <source>
        <dbReference type="ARBA" id="ARBA00022676"/>
    </source>
</evidence>
<reference evidence="10 11" key="1">
    <citation type="journal article" date="2023" name="Antonie Van Leeuwenhoek">
        <title>Mesoterricola silvestris gen. nov., sp. nov., Mesoterricola sediminis sp. nov., Geothrix oryzae sp. nov., Geothrix edaphica sp. nov., Geothrix rubra sp. nov., and Geothrix limicola sp. nov., six novel members of Acidobacteriota isolated from soils.</title>
        <authorList>
            <person name="Itoh H."/>
            <person name="Sugisawa Y."/>
            <person name="Mise K."/>
            <person name="Xu Z."/>
            <person name="Kuniyasu M."/>
            <person name="Ushijima N."/>
            <person name="Kawano K."/>
            <person name="Kobayashi E."/>
            <person name="Shiratori Y."/>
            <person name="Masuda Y."/>
            <person name="Senoo K."/>
        </authorList>
    </citation>
    <scope>NUCLEOTIDE SEQUENCE [LARGE SCALE GENOMIC DNA]</scope>
    <source>
        <strain evidence="10 11">Red804</strain>
    </source>
</reference>
<feature type="transmembrane region" description="Helical" evidence="8">
    <location>
        <begin position="452"/>
        <end position="471"/>
    </location>
</feature>
<sequence length="579" mass="65463">MSDGARPMSSRTVADKVLAWVKEYRVPLLFALLLVVLVPARGLWAPDEPDFAQCVKEMRQRGSWVLPYLNGQPYNEKPILFYWLMKLSAVAGDWLTGGRGFTHGIAAWALRIPSVAAAALFGIGFRSWARRFQQADTMDLPCMILFTTPIWIWQAQTIQIDMLFAALLAWSWLSWVGGYLLATGRLDPVDTTEARRWLLGAYVALGLATLAKGPLGLVLSGLVVAAFLTWQRDWKSLPQMRPWAGLGILALVVLPWYLMARIVGGPVYFHELVIVQNFSRATHAWDHIQPWWRYCEYILGDFWPWVLFLPALGLHLYRSRASLSSLQRFQILAFAVPFLFLSWSQSKQGKYLLMSYPFLALLTTDLLLDRDQSKHPRLQKPWMGWILGGALWILAGALAALAFTRAGGPKLHTQIQPFLGPLRVGALISIAGACLVTWHVRQRALRPLIREAALTLGALYLVMGAWGFRLLDDAKEYRRWTAAVSPQIQGRRVFFWQTIRSGAMVYTDQLMPELRSYAELEAALGPEDRLVSTDREWNRDAWGIDPEARSRFEVLLRVQTGGGELLLIRKRPPQGGQPS</sequence>
<protein>
    <recommendedName>
        <fullName evidence="9">ArnT-like N-terminal domain-containing protein</fullName>
    </recommendedName>
</protein>
<name>A0ABQ5QCB4_9BACT</name>
<proteinExistence type="predicted"/>
<evidence type="ECO:0000256" key="1">
    <source>
        <dbReference type="ARBA" id="ARBA00004651"/>
    </source>
</evidence>
<keyword evidence="6 8" id="KW-1133">Transmembrane helix</keyword>
<feature type="transmembrane region" description="Helical" evidence="8">
    <location>
        <begin position="297"/>
        <end position="317"/>
    </location>
</feature>
<feature type="transmembrane region" description="Helical" evidence="8">
    <location>
        <begin position="202"/>
        <end position="230"/>
    </location>
</feature>
<evidence type="ECO:0000256" key="2">
    <source>
        <dbReference type="ARBA" id="ARBA00022475"/>
    </source>
</evidence>
<evidence type="ECO:0000313" key="11">
    <source>
        <dbReference type="Proteomes" id="UP001165069"/>
    </source>
</evidence>
<keyword evidence="3" id="KW-0328">Glycosyltransferase</keyword>
<feature type="transmembrane region" description="Helical" evidence="8">
    <location>
        <begin position="422"/>
        <end position="440"/>
    </location>
</feature>
<gene>
    <name evidence="10" type="ORF">GETHLI_08290</name>
</gene>
<feature type="transmembrane region" description="Helical" evidence="8">
    <location>
        <begin position="162"/>
        <end position="182"/>
    </location>
</feature>
<dbReference type="InterPro" id="IPR003342">
    <property type="entry name" value="ArnT-like_N"/>
</dbReference>
<feature type="transmembrane region" description="Helical" evidence="8">
    <location>
        <begin position="329"/>
        <end position="345"/>
    </location>
</feature>
<keyword evidence="7 8" id="KW-0472">Membrane</keyword>
<evidence type="ECO:0000256" key="7">
    <source>
        <dbReference type="ARBA" id="ARBA00023136"/>
    </source>
</evidence>
<evidence type="ECO:0000313" key="10">
    <source>
        <dbReference type="EMBL" id="GLH72327.1"/>
    </source>
</evidence>
<evidence type="ECO:0000256" key="6">
    <source>
        <dbReference type="ARBA" id="ARBA00022989"/>
    </source>
</evidence>
<dbReference type="RefSeq" id="WP_285570727.1">
    <property type="nucleotide sequence ID" value="NZ_BSDE01000001.1"/>
</dbReference>
<dbReference type="PANTHER" id="PTHR33908:SF3">
    <property type="entry name" value="UNDECAPRENYL PHOSPHATE-ALPHA-4-AMINO-4-DEOXY-L-ARABINOSE ARABINOSYL TRANSFERASE"/>
    <property type="match status" value="1"/>
</dbReference>
<feature type="transmembrane region" description="Helical" evidence="8">
    <location>
        <begin position="351"/>
        <end position="370"/>
    </location>
</feature>
<comment type="subcellular location">
    <subcellularLocation>
        <location evidence="1">Cell membrane</location>
        <topology evidence="1">Multi-pass membrane protein</topology>
    </subcellularLocation>
</comment>
<evidence type="ECO:0000256" key="5">
    <source>
        <dbReference type="ARBA" id="ARBA00022692"/>
    </source>
</evidence>
<dbReference type="PANTHER" id="PTHR33908">
    <property type="entry name" value="MANNOSYLTRANSFERASE YKCB-RELATED"/>
    <property type="match status" value="1"/>
</dbReference>
<dbReference type="EMBL" id="BSDE01000001">
    <property type="protein sequence ID" value="GLH72327.1"/>
    <property type="molecule type" value="Genomic_DNA"/>
</dbReference>
<feature type="domain" description="ArnT-like N-terminal" evidence="9">
    <location>
        <begin position="94"/>
        <end position="260"/>
    </location>
</feature>
<keyword evidence="11" id="KW-1185">Reference proteome</keyword>
<accession>A0ABQ5QCB4</accession>
<keyword evidence="5 8" id="KW-0812">Transmembrane</keyword>